<feature type="transmembrane region" description="Helical" evidence="2">
    <location>
        <begin position="147"/>
        <end position="176"/>
    </location>
</feature>
<evidence type="ECO:0000313" key="4">
    <source>
        <dbReference type="Proteomes" id="UP000826012"/>
    </source>
</evidence>
<feature type="transmembrane region" description="Helical" evidence="2">
    <location>
        <begin position="69"/>
        <end position="87"/>
    </location>
</feature>
<feature type="transmembrane region" description="Helical" evidence="2">
    <location>
        <begin position="242"/>
        <end position="259"/>
    </location>
</feature>
<dbReference type="PANTHER" id="PTHR41983:SF2">
    <property type="entry name" value="SHORT-CHAIN FATTY ACID TRANSPORTER-RELATED"/>
    <property type="match status" value="1"/>
</dbReference>
<keyword evidence="2" id="KW-1133">Transmembrane helix</keyword>
<feature type="transmembrane region" description="Helical" evidence="2">
    <location>
        <begin position="108"/>
        <end position="127"/>
    </location>
</feature>
<keyword evidence="2" id="KW-0472">Membrane</keyword>
<name>A0ABM7SN93_9MYCO</name>
<feature type="compositionally biased region" description="Basic and acidic residues" evidence="1">
    <location>
        <begin position="1"/>
        <end position="37"/>
    </location>
</feature>
<dbReference type="InterPro" id="IPR006160">
    <property type="entry name" value="SCFA_transpt_AtoE"/>
</dbReference>
<feature type="transmembrane region" description="Helical" evidence="2">
    <location>
        <begin position="188"/>
        <end position="213"/>
    </location>
</feature>
<dbReference type="PANTHER" id="PTHR41983">
    <property type="entry name" value="SHORT-CHAIN FATTY ACID TRANSPORTER-RELATED"/>
    <property type="match status" value="1"/>
</dbReference>
<evidence type="ECO:0000256" key="1">
    <source>
        <dbReference type="SAM" id="MobiDB-lite"/>
    </source>
</evidence>
<feature type="transmembrane region" description="Helical" evidence="2">
    <location>
        <begin position="444"/>
        <end position="469"/>
    </location>
</feature>
<proteinExistence type="predicted"/>
<dbReference type="Proteomes" id="UP000826012">
    <property type="component" value="Chromosome"/>
</dbReference>
<feature type="transmembrane region" description="Helical" evidence="2">
    <location>
        <begin position="481"/>
        <end position="506"/>
    </location>
</feature>
<reference evidence="3 4" key="1">
    <citation type="submission" date="2021-07" db="EMBL/GenBank/DDBJ databases">
        <title>Complete genome sequence of nontuberculous Mycobacterium sp. TY59.</title>
        <authorList>
            <person name="Fukushima K."/>
        </authorList>
    </citation>
    <scope>NUCLEOTIDE SEQUENCE [LARGE SCALE GENOMIC DNA]</scope>
    <source>
        <strain evidence="3 4">TY59</strain>
    </source>
</reference>
<dbReference type="Pfam" id="PF02667">
    <property type="entry name" value="SCFA_trans"/>
    <property type="match status" value="1"/>
</dbReference>
<organism evidence="3 4">
    <name type="scientific">Mycobacterium senriense</name>
    <dbReference type="NCBI Taxonomy" id="2775496"/>
    <lineage>
        <taxon>Bacteria</taxon>
        <taxon>Bacillati</taxon>
        <taxon>Actinomycetota</taxon>
        <taxon>Actinomycetes</taxon>
        <taxon>Mycobacteriales</taxon>
        <taxon>Mycobacteriaceae</taxon>
        <taxon>Mycobacterium</taxon>
        <taxon>Mycobacterium avium complex (MAC)</taxon>
    </lineage>
</organism>
<dbReference type="EMBL" id="AP024828">
    <property type="protein sequence ID" value="BCZ22778.1"/>
    <property type="molecule type" value="Genomic_DNA"/>
</dbReference>
<sequence length="507" mass="54391">MRAVERELAREREDRSMTTSEEPKAATESPEGERPSAPEEDDKPRHRSVIQAFTALCVRYVERLMPDPYLFAVILTVIVAVLVALLVRGASAGGMLKAWYGGVWGSQNIFTFAFQMVLILVTGYTLAEAPVLKRAIVYIAGKPRNQVQGALLCFGLSSALSLLNWGLGLVAGALIARQVAKRFTDAHFGYLIAAAFMGFIVWTQGLSSSIALANTDDGSPINVIHKMTGATVPLKLTIFEPYSWLSVIVVLALLALAIWRMQPTQGLPPDPAVFEDEDRSEAKAEGKRSFAEWLENQWILNVLVFAAGIAYFCLSGFALNIASMIMLFTITSALLHGTPIRFIRAFTGAAKVSGPLLLQYPLYGGLVALLGYAPPHAGGKAVPLQTLVAHGLVSGATQYTLPFLTFIGSLIISLFVPSGGGHWAVQGPIAVDSARAVGQTSPAYLGLMSMTVAVGEGVANMIQPFWLLPLLAIAKLNVRQVMGFTIVAFLIGLVVLGATTLIAPYMV</sequence>
<feature type="transmembrane region" description="Helical" evidence="2">
    <location>
        <begin position="298"/>
        <end position="319"/>
    </location>
</feature>
<keyword evidence="2" id="KW-0812">Transmembrane</keyword>
<feature type="region of interest" description="Disordered" evidence="1">
    <location>
        <begin position="1"/>
        <end position="45"/>
    </location>
</feature>
<evidence type="ECO:0000313" key="3">
    <source>
        <dbReference type="EMBL" id="BCZ22778.1"/>
    </source>
</evidence>
<accession>A0ABM7SN93</accession>
<gene>
    <name evidence="3" type="primary">atoE</name>
    <name evidence="3" type="ORF">MTY59_26330</name>
</gene>
<feature type="transmembrane region" description="Helical" evidence="2">
    <location>
        <begin position="403"/>
        <end position="424"/>
    </location>
</feature>
<evidence type="ECO:0000256" key="2">
    <source>
        <dbReference type="SAM" id="Phobius"/>
    </source>
</evidence>
<keyword evidence="4" id="KW-1185">Reference proteome</keyword>
<protein>
    <submittedName>
        <fullName evidence="3">Short-chain fatty acids transporter</fullName>
    </submittedName>
</protein>